<dbReference type="Proteomes" id="UP001221519">
    <property type="component" value="Plasmid unnamed1"/>
</dbReference>
<name>A0ABY7XH15_9BACL</name>
<feature type="region of interest" description="Disordered" evidence="1">
    <location>
        <begin position="1"/>
        <end position="33"/>
    </location>
</feature>
<protein>
    <recommendedName>
        <fullName evidence="4">SpoVT-AbrB domain-containing protein</fullName>
    </recommendedName>
</protein>
<dbReference type="RefSeq" id="WP_274338680.1">
    <property type="nucleotide sequence ID" value="NZ_CP118109.1"/>
</dbReference>
<accession>A0ABY7XH15</accession>
<proteinExistence type="predicted"/>
<evidence type="ECO:0000313" key="3">
    <source>
        <dbReference type="Proteomes" id="UP001221519"/>
    </source>
</evidence>
<dbReference type="EMBL" id="CP118109">
    <property type="protein sequence ID" value="WDI05072.1"/>
    <property type="molecule type" value="Genomic_DNA"/>
</dbReference>
<keyword evidence="3" id="KW-1185">Reference proteome</keyword>
<geneLocation type="plasmid" evidence="2 3">
    <name>unnamed1</name>
</geneLocation>
<reference evidence="2 3" key="1">
    <citation type="submission" date="2023-02" db="EMBL/GenBank/DDBJ databases">
        <title>Pathogen: clinical or host-associated sample.</title>
        <authorList>
            <person name="Hergert J."/>
            <person name="Casey R."/>
            <person name="Wagner J."/>
            <person name="Young E.L."/>
            <person name="Oakeson K.F."/>
        </authorList>
    </citation>
    <scope>NUCLEOTIDE SEQUENCE [LARGE SCALE GENOMIC DNA]</scope>
    <source>
        <strain evidence="2 3">2022CK-00829</strain>
        <plasmid evidence="2 3">unnamed1</plasmid>
    </source>
</reference>
<gene>
    <name evidence="2" type="ORF">PUW25_26240</name>
</gene>
<organism evidence="2 3">
    <name type="scientific">Paenibacillus urinalis</name>
    <dbReference type="NCBI Taxonomy" id="521520"/>
    <lineage>
        <taxon>Bacteria</taxon>
        <taxon>Bacillati</taxon>
        <taxon>Bacillota</taxon>
        <taxon>Bacilli</taxon>
        <taxon>Bacillales</taxon>
        <taxon>Paenibacillaceae</taxon>
        <taxon>Paenibacillus</taxon>
    </lineage>
</organism>
<evidence type="ECO:0000313" key="2">
    <source>
        <dbReference type="EMBL" id="WDI05072.1"/>
    </source>
</evidence>
<keyword evidence="2" id="KW-0614">Plasmid</keyword>
<sequence>MTRGRPRKNPSDPGKLPFQQGLQTRQVTPEEAERYGIKMSDIPSKEVEWYSNSINVKDPSIGFQKSGGIHINKEAGALLGIKEGDKVQIGFRGSPRQIVLRKSEDGMRLRAIKGNNKGSGFKCFSAGLVKWINEKGAEAKRYVIRPTDEDGIFVANLYQ</sequence>
<evidence type="ECO:0000256" key="1">
    <source>
        <dbReference type="SAM" id="MobiDB-lite"/>
    </source>
</evidence>
<evidence type="ECO:0008006" key="4">
    <source>
        <dbReference type="Google" id="ProtNLM"/>
    </source>
</evidence>